<accession>A0A848MZS8</accession>
<organism evidence="1 2">
    <name type="scientific">Chryseobacterium aquaticum</name>
    <dbReference type="NCBI Taxonomy" id="452084"/>
    <lineage>
        <taxon>Bacteria</taxon>
        <taxon>Pseudomonadati</taxon>
        <taxon>Bacteroidota</taxon>
        <taxon>Flavobacteriia</taxon>
        <taxon>Flavobacteriales</taxon>
        <taxon>Weeksellaceae</taxon>
        <taxon>Chryseobacterium group</taxon>
        <taxon>Chryseobacterium</taxon>
    </lineage>
</organism>
<evidence type="ECO:0000313" key="2">
    <source>
        <dbReference type="Proteomes" id="UP000548067"/>
    </source>
</evidence>
<proteinExistence type="predicted"/>
<dbReference type="EMBL" id="JABCJF010000003">
    <property type="protein sequence ID" value="NMR34207.1"/>
    <property type="molecule type" value="Genomic_DNA"/>
</dbReference>
<dbReference type="AlphaFoldDB" id="A0A848MZS8"/>
<protein>
    <submittedName>
        <fullName evidence="1">Uncharacterized protein</fullName>
    </submittedName>
</protein>
<sequence>MSNIEILLDSFSDRELAYFYKYRSKQYTKETSKEIENIIFNKRGLSIKKIEKLTKEKISKYGKCPRCASNKNFDYAVEYYPDNIKKLSRYDLKDFSNEIIKKKQKECIICGNIIESPKENQLIKGILTWLNFKCVM</sequence>
<name>A0A848MZS8_9FLAO</name>
<evidence type="ECO:0000313" key="1">
    <source>
        <dbReference type="EMBL" id="NMR34207.1"/>
    </source>
</evidence>
<comment type="caution">
    <text evidence="1">The sequence shown here is derived from an EMBL/GenBank/DDBJ whole genome shotgun (WGS) entry which is preliminary data.</text>
</comment>
<reference evidence="1 2" key="1">
    <citation type="submission" date="2020-04" db="EMBL/GenBank/DDBJ databases">
        <title>Genome analysis and antimicrobial resistance characteristics of Chryseobacterium aquaticum isolated from farmed salmonids.</title>
        <authorList>
            <person name="Saticioglu I.B."/>
            <person name="Duman M."/>
            <person name="Altun S."/>
        </authorList>
    </citation>
    <scope>NUCLEOTIDE SEQUENCE [LARGE SCALE GENOMIC DNA]</scope>
    <source>
        <strain evidence="1 2">C-174</strain>
    </source>
</reference>
<dbReference type="Proteomes" id="UP000548067">
    <property type="component" value="Unassembled WGS sequence"/>
</dbReference>
<dbReference type="RefSeq" id="WP_169321074.1">
    <property type="nucleotide sequence ID" value="NZ_JABCJF010000003.1"/>
</dbReference>
<gene>
    <name evidence="1" type="ORF">HIO71_08275</name>
</gene>